<evidence type="ECO:0008006" key="3">
    <source>
        <dbReference type="Google" id="ProtNLM"/>
    </source>
</evidence>
<gene>
    <name evidence="1" type="ORF">BP5796_12434</name>
</gene>
<proteinExistence type="predicted"/>
<keyword evidence="2" id="KW-1185">Reference proteome</keyword>
<dbReference type="PANTHER" id="PTHR43591">
    <property type="entry name" value="METHYLTRANSFERASE"/>
    <property type="match status" value="1"/>
</dbReference>
<evidence type="ECO:0000313" key="1">
    <source>
        <dbReference type="EMBL" id="RDW58504.1"/>
    </source>
</evidence>
<dbReference type="EMBL" id="PDLN01000021">
    <property type="protein sequence ID" value="RDW58504.1"/>
    <property type="molecule type" value="Genomic_DNA"/>
</dbReference>
<protein>
    <recommendedName>
        <fullName evidence="3">S-adenosyl-L-methionine-dependent methyltransferase</fullName>
    </recommendedName>
</protein>
<sequence length="339" mass="38460">MSSEPAIPTGLVVEAEALIGDEDSTFEDDQESTISLSSSIRGHVYENGRRYHAYGEREYLAPNDEAENARLDMHHHLATLLINGKLHVAPIGQHPQRILDLGCGTGIWSIDMGDAYPSAEVIGVDISPTQPSIVPPNVRFEVDDIEHIWTYRSQFDLIHARFLAAAIADWPKLVGQVYEFTKPGGWCEFKDWDLQIYSTDNTLPKDSHIQRFHDLTLDALEKLGVVHSPAPKLKGWVEAAGFQDVHEDIEPLPIGSWPKEKRLKEIGIWNRAQFEDGLEAICLRLWTSVLGWNKEEVQLFLVEMRKELKNKAIHAQWKYHIVFGQKPRHRSGTSEEDST</sequence>
<reference evidence="1 2" key="1">
    <citation type="journal article" date="2018" name="IMA Fungus">
        <title>IMA Genome-F 9: Draft genome sequence of Annulohypoxylon stygium, Aspergillus mulundensis, Berkeleyomyces basicola (syn. Thielaviopsis basicola), Ceratocystis smalleyi, two Cercospora beticola strains, Coleophoma cylindrospora, Fusarium fracticaudum, Phialophora cf. hyalina, and Morchella septimelata.</title>
        <authorList>
            <person name="Wingfield B.D."/>
            <person name="Bills G.F."/>
            <person name="Dong Y."/>
            <person name="Huang W."/>
            <person name="Nel W.J."/>
            <person name="Swalarsk-Parry B.S."/>
            <person name="Vaghefi N."/>
            <person name="Wilken P.M."/>
            <person name="An Z."/>
            <person name="de Beer Z.W."/>
            <person name="De Vos L."/>
            <person name="Chen L."/>
            <person name="Duong T.A."/>
            <person name="Gao Y."/>
            <person name="Hammerbacher A."/>
            <person name="Kikkert J.R."/>
            <person name="Li Y."/>
            <person name="Li H."/>
            <person name="Li K."/>
            <person name="Li Q."/>
            <person name="Liu X."/>
            <person name="Ma X."/>
            <person name="Naidoo K."/>
            <person name="Pethybridge S.J."/>
            <person name="Sun J."/>
            <person name="Steenkamp E.T."/>
            <person name="van der Nest M.A."/>
            <person name="van Wyk S."/>
            <person name="Wingfield M.J."/>
            <person name="Xiong C."/>
            <person name="Yue Q."/>
            <person name="Zhang X."/>
        </authorList>
    </citation>
    <scope>NUCLEOTIDE SEQUENCE [LARGE SCALE GENOMIC DNA]</scope>
    <source>
        <strain evidence="1 2">BP5796</strain>
    </source>
</reference>
<dbReference type="AlphaFoldDB" id="A0A3D8QAK4"/>
<dbReference type="Gene3D" id="3.40.50.150">
    <property type="entry name" value="Vaccinia Virus protein VP39"/>
    <property type="match status" value="1"/>
</dbReference>
<dbReference type="CDD" id="cd02440">
    <property type="entry name" value="AdoMet_MTases"/>
    <property type="match status" value="1"/>
</dbReference>
<dbReference type="InterPro" id="IPR029063">
    <property type="entry name" value="SAM-dependent_MTases_sf"/>
</dbReference>
<evidence type="ECO:0000313" key="2">
    <source>
        <dbReference type="Proteomes" id="UP000256328"/>
    </source>
</evidence>
<accession>A0A3D8QAK4</accession>
<organism evidence="1 2">
    <name type="scientific">Coleophoma crateriformis</name>
    <dbReference type="NCBI Taxonomy" id="565419"/>
    <lineage>
        <taxon>Eukaryota</taxon>
        <taxon>Fungi</taxon>
        <taxon>Dikarya</taxon>
        <taxon>Ascomycota</taxon>
        <taxon>Pezizomycotina</taxon>
        <taxon>Leotiomycetes</taxon>
        <taxon>Helotiales</taxon>
        <taxon>Dermateaceae</taxon>
        <taxon>Coleophoma</taxon>
    </lineage>
</organism>
<dbReference type="OrthoDB" id="2013972at2759"/>
<dbReference type="Proteomes" id="UP000256328">
    <property type="component" value="Unassembled WGS sequence"/>
</dbReference>
<name>A0A3D8QAK4_9HELO</name>
<comment type="caution">
    <text evidence="1">The sequence shown here is derived from an EMBL/GenBank/DDBJ whole genome shotgun (WGS) entry which is preliminary data.</text>
</comment>
<dbReference type="Pfam" id="PF13489">
    <property type="entry name" value="Methyltransf_23"/>
    <property type="match status" value="1"/>
</dbReference>
<dbReference type="PANTHER" id="PTHR43591:SF24">
    <property type="entry name" value="2-METHOXY-6-POLYPRENYL-1,4-BENZOQUINOL METHYLASE, MITOCHONDRIAL"/>
    <property type="match status" value="1"/>
</dbReference>
<dbReference type="SUPFAM" id="SSF53335">
    <property type="entry name" value="S-adenosyl-L-methionine-dependent methyltransferases"/>
    <property type="match status" value="1"/>
</dbReference>
<dbReference type="GO" id="GO:0008168">
    <property type="term" value="F:methyltransferase activity"/>
    <property type="evidence" value="ECO:0007669"/>
    <property type="project" value="TreeGrafter"/>
</dbReference>